<dbReference type="Proteomes" id="UP000886611">
    <property type="component" value="Unassembled WGS sequence"/>
</dbReference>
<comment type="subcellular location">
    <subcellularLocation>
        <location evidence="1">Membrane</location>
        <topology evidence="1">Multi-pass membrane protein</topology>
    </subcellularLocation>
</comment>
<dbReference type="Gene3D" id="1.10.1450.10">
    <property type="entry name" value="Tetraspanin"/>
    <property type="match status" value="1"/>
</dbReference>
<feature type="region of interest" description="Disordered" evidence="5">
    <location>
        <begin position="280"/>
        <end position="358"/>
    </location>
</feature>
<dbReference type="InterPro" id="IPR008952">
    <property type="entry name" value="Tetraspanin_EC2_sf"/>
</dbReference>
<dbReference type="EMBL" id="JAATIS010000485">
    <property type="protein sequence ID" value="KAG2468447.1"/>
    <property type="molecule type" value="Genomic_DNA"/>
</dbReference>
<evidence type="ECO:0000256" key="2">
    <source>
        <dbReference type="ARBA" id="ARBA00022692"/>
    </source>
</evidence>
<feature type="compositionally biased region" description="Polar residues" evidence="5">
    <location>
        <begin position="338"/>
        <end position="358"/>
    </location>
</feature>
<evidence type="ECO:0000256" key="3">
    <source>
        <dbReference type="ARBA" id="ARBA00022989"/>
    </source>
</evidence>
<keyword evidence="2 6" id="KW-0812">Transmembrane</keyword>
<organism evidence="7 8">
    <name type="scientific">Polypterus senegalus</name>
    <name type="common">Senegal bichir</name>
    <dbReference type="NCBI Taxonomy" id="55291"/>
    <lineage>
        <taxon>Eukaryota</taxon>
        <taxon>Metazoa</taxon>
        <taxon>Chordata</taxon>
        <taxon>Craniata</taxon>
        <taxon>Vertebrata</taxon>
        <taxon>Euteleostomi</taxon>
        <taxon>Actinopterygii</taxon>
        <taxon>Polypteriformes</taxon>
        <taxon>Polypteridae</taxon>
        <taxon>Polypterus</taxon>
    </lineage>
</organism>
<feature type="compositionally biased region" description="Low complexity" evidence="5">
    <location>
        <begin position="280"/>
        <end position="290"/>
    </location>
</feature>
<feature type="compositionally biased region" description="Polar residues" evidence="5">
    <location>
        <begin position="308"/>
        <end position="317"/>
    </location>
</feature>
<feature type="non-terminal residue" evidence="7">
    <location>
        <position position="358"/>
    </location>
</feature>
<dbReference type="GO" id="GO:0005886">
    <property type="term" value="C:plasma membrane"/>
    <property type="evidence" value="ECO:0007669"/>
    <property type="project" value="TreeGrafter"/>
</dbReference>
<feature type="non-terminal residue" evidence="7">
    <location>
        <position position="1"/>
    </location>
</feature>
<dbReference type="AlphaFoldDB" id="A0A8X8BW16"/>
<dbReference type="InterPro" id="IPR018499">
    <property type="entry name" value="Tetraspanin/Peripherin"/>
</dbReference>
<accession>A0A8X8BW16</accession>
<dbReference type="SUPFAM" id="SSF48652">
    <property type="entry name" value="Tetraspanin"/>
    <property type="match status" value="1"/>
</dbReference>
<keyword evidence="4 6" id="KW-0472">Membrane</keyword>
<feature type="transmembrane region" description="Helical" evidence="6">
    <location>
        <begin position="136"/>
        <end position="156"/>
    </location>
</feature>
<evidence type="ECO:0000313" key="7">
    <source>
        <dbReference type="EMBL" id="KAG2468447.1"/>
    </source>
</evidence>
<gene>
    <name evidence="7" type="primary">Cd9_0</name>
    <name evidence="7" type="ORF">GTO96_0015685</name>
</gene>
<proteinExistence type="predicted"/>
<evidence type="ECO:0000313" key="8">
    <source>
        <dbReference type="Proteomes" id="UP000886611"/>
    </source>
</evidence>
<dbReference type="PANTHER" id="PTHR19282">
    <property type="entry name" value="TETRASPANIN"/>
    <property type="match status" value="1"/>
</dbReference>
<keyword evidence="8" id="KW-1185">Reference proteome</keyword>
<evidence type="ECO:0000256" key="5">
    <source>
        <dbReference type="SAM" id="MobiDB-lite"/>
    </source>
</evidence>
<feature type="compositionally biased region" description="Basic and acidic residues" evidence="5">
    <location>
        <begin position="319"/>
        <end position="330"/>
    </location>
</feature>
<protein>
    <submittedName>
        <fullName evidence="7">CD9 protein</fullName>
    </submittedName>
</protein>
<sequence>MTERQLLRSLHCVPQTDEGAAAAPFVSRMSNVRNSGTTCIPQKNLTKRFKNTETANFVKTNICVILKSFGHGCTYLGPRDGSPPGLQQCLGFPQGNAVWFHGCHQGELQSPILSGFCHTWECFRISLMSHLEYSQFFACLLVIFAAEIAASVFGFLNKDKIIDEIQKSYDEAFDAYQKNENQNETLIIYQTSLSCCGKTDMKSDEKFQKTCPENTENMKTCDEAIKNYFKDQFYIIGYVGIGIAGVMEAWGQTQPGTPGRTGWWLIHPPGNKGATALDLEGTSGEQQGGSSPLGLVTTARGRTEPQRAQETFTSSTPGKMEEDPSRDARSVSRCKSRASATPGSAARRTSSGTWSTSE</sequence>
<evidence type="ECO:0000256" key="4">
    <source>
        <dbReference type="ARBA" id="ARBA00023136"/>
    </source>
</evidence>
<dbReference type="PANTHER" id="PTHR19282:SF155">
    <property type="entry name" value="TETRASPANIN-2"/>
    <property type="match status" value="1"/>
</dbReference>
<keyword evidence="3 6" id="KW-1133">Transmembrane helix</keyword>
<dbReference type="Pfam" id="PF00335">
    <property type="entry name" value="Tetraspanin"/>
    <property type="match status" value="1"/>
</dbReference>
<name>A0A8X8BW16_POLSE</name>
<evidence type="ECO:0000256" key="6">
    <source>
        <dbReference type="SAM" id="Phobius"/>
    </source>
</evidence>
<evidence type="ECO:0000256" key="1">
    <source>
        <dbReference type="ARBA" id="ARBA00004141"/>
    </source>
</evidence>
<comment type="caution">
    <text evidence="7">The sequence shown here is derived from an EMBL/GenBank/DDBJ whole genome shotgun (WGS) entry which is preliminary data.</text>
</comment>
<reference evidence="7 8" key="1">
    <citation type="journal article" date="2021" name="Cell">
        <title>Tracing the genetic footprints of vertebrate landing in non-teleost ray-finned fishes.</title>
        <authorList>
            <person name="Bi X."/>
            <person name="Wang K."/>
            <person name="Yang L."/>
            <person name="Pan H."/>
            <person name="Jiang H."/>
            <person name="Wei Q."/>
            <person name="Fang M."/>
            <person name="Yu H."/>
            <person name="Zhu C."/>
            <person name="Cai Y."/>
            <person name="He Y."/>
            <person name="Gan X."/>
            <person name="Zeng H."/>
            <person name="Yu D."/>
            <person name="Zhu Y."/>
            <person name="Jiang H."/>
            <person name="Qiu Q."/>
            <person name="Yang H."/>
            <person name="Zhang Y.E."/>
            <person name="Wang W."/>
            <person name="Zhu M."/>
            <person name="He S."/>
            <person name="Zhang G."/>
        </authorList>
    </citation>
    <scope>NUCLEOTIDE SEQUENCE [LARGE SCALE GENOMIC DNA]</scope>
    <source>
        <strain evidence="7">Bchr_013</strain>
    </source>
</reference>